<keyword evidence="5" id="KW-0472">Membrane</keyword>
<dbReference type="GO" id="GO:0044877">
    <property type="term" value="F:protein-containing complex binding"/>
    <property type="evidence" value="ECO:0007669"/>
    <property type="project" value="InterPro"/>
</dbReference>
<dbReference type="Pfam" id="PF09976">
    <property type="entry name" value="TPR_21"/>
    <property type="match status" value="1"/>
</dbReference>
<dbReference type="PANTHER" id="PTHR38035">
    <property type="entry name" value="UPF0070 PROTEIN YFGM"/>
    <property type="match status" value="1"/>
</dbReference>
<evidence type="ECO:0000256" key="2">
    <source>
        <dbReference type="ARBA" id="ARBA00022475"/>
    </source>
</evidence>
<keyword evidence="2" id="KW-1003">Cell membrane</keyword>
<dbReference type="PANTHER" id="PTHR38035:SF1">
    <property type="entry name" value="ANCILLARY SECYEG TRANSLOCON SUBUNIT"/>
    <property type="match status" value="1"/>
</dbReference>
<evidence type="ECO:0000256" key="1">
    <source>
        <dbReference type="ARBA" id="ARBA00004401"/>
    </source>
</evidence>
<evidence type="ECO:0000259" key="9">
    <source>
        <dbReference type="Pfam" id="PF09976"/>
    </source>
</evidence>
<evidence type="ECO:0000313" key="10">
    <source>
        <dbReference type="EMBL" id="MUI38673.1"/>
    </source>
</evidence>
<evidence type="ECO:0000256" key="7">
    <source>
        <dbReference type="ARBA" id="ARBA00024197"/>
    </source>
</evidence>
<dbReference type="PIRSF" id="PIRSF006170">
    <property type="entry name" value="YfgM"/>
    <property type="match status" value="1"/>
</dbReference>
<evidence type="ECO:0000313" key="11">
    <source>
        <dbReference type="Proteomes" id="UP000433532"/>
    </source>
</evidence>
<dbReference type="InterPro" id="IPR011990">
    <property type="entry name" value="TPR-like_helical_dom_sf"/>
</dbReference>
<evidence type="ECO:0000256" key="5">
    <source>
        <dbReference type="ARBA" id="ARBA00023136"/>
    </source>
</evidence>
<dbReference type="EMBL" id="WOAD01000033">
    <property type="protein sequence ID" value="MUI38673.1"/>
    <property type="molecule type" value="Genomic_DNA"/>
</dbReference>
<dbReference type="InterPro" id="IPR018704">
    <property type="entry name" value="SecYEG/CpoB_TPR"/>
</dbReference>
<evidence type="ECO:0000256" key="6">
    <source>
        <dbReference type="ARBA" id="ARBA00023186"/>
    </source>
</evidence>
<dbReference type="AlphaFoldDB" id="A0A071KYD2"/>
<comment type="subcellular location">
    <subcellularLocation>
        <location evidence="1">Cell membrane</location>
        <topology evidence="1">Single-pass type II membrane protein</topology>
    </subcellularLocation>
</comment>
<keyword evidence="6" id="KW-0143">Chaperone</keyword>
<proteinExistence type="inferred from homology"/>
<comment type="similarity">
    <text evidence="7">Belongs to the YfgM family.</text>
</comment>
<evidence type="ECO:0000256" key="4">
    <source>
        <dbReference type="ARBA" id="ARBA00022989"/>
    </source>
</evidence>
<dbReference type="SUPFAM" id="SSF48452">
    <property type="entry name" value="TPR-like"/>
    <property type="match status" value="1"/>
</dbReference>
<evidence type="ECO:0000256" key="8">
    <source>
        <dbReference type="ARBA" id="ARBA00024235"/>
    </source>
</evidence>
<accession>A0A071KYD2</accession>
<dbReference type="RefSeq" id="WP_003137855.1">
    <property type="nucleotide sequence ID" value="NZ_AP014622.1"/>
</dbReference>
<dbReference type="Proteomes" id="UP000433532">
    <property type="component" value="Unassembled WGS sequence"/>
</dbReference>
<reference evidence="10 11" key="1">
    <citation type="submission" date="2019-11" db="EMBL/GenBank/DDBJ databases">
        <title>Genomes of ocular Pseudomonas aeruginosa isolates.</title>
        <authorList>
            <person name="Khan M."/>
            <person name="Rice S.A."/>
            <person name="Willcox M.D.P."/>
            <person name="Stapleton F."/>
        </authorList>
    </citation>
    <scope>NUCLEOTIDE SEQUENCE [LARGE SCALE GENOMIC DNA]</scope>
    <source>
        <strain evidence="10 11">PA221</strain>
    </source>
</reference>
<dbReference type="Gene3D" id="1.25.40.10">
    <property type="entry name" value="Tetratricopeptide repeat domain"/>
    <property type="match status" value="1"/>
</dbReference>
<dbReference type="InterPro" id="IPR026039">
    <property type="entry name" value="YfgM"/>
</dbReference>
<dbReference type="KEGG" id="paeb:NCGM1900_1176"/>
<name>A0A071KYD2_PSEAI</name>
<gene>
    <name evidence="10" type="ORF">GNQ48_27075</name>
</gene>
<evidence type="ECO:0000256" key="3">
    <source>
        <dbReference type="ARBA" id="ARBA00022692"/>
    </source>
</evidence>
<organism evidence="10 11">
    <name type="scientific">Pseudomonas aeruginosa</name>
    <dbReference type="NCBI Taxonomy" id="287"/>
    <lineage>
        <taxon>Bacteria</taxon>
        <taxon>Pseudomonadati</taxon>
        <taxon>Pseudomonadota</taxon>
        <taxon>Gammaproteobacteria</taxon>
        <taxon>Pseudomonadales</taxon>
        <taxon>Pseudomonadaceae</taxon>
        <taxon>Pseudomonas</taxon>
    </lineage>
</organism>
<sequence>MTSRTEDEDLAQIKDWWQRNGKPLVTGGILALAVVFGWQAWQKYQTNQAQGASIVYQQLIETALNPAGQPDPAKVAELAGKLKSEFGGTHYAQYGSLFVAKVAVDSGKLDDAVAELKAVMDKPADATLGELARQRLARVLAAQGKVEEGLKLLDGDADKAYVSTREELKGDLLVQLKRTDEARAAYEKAKQSLPEDGAGDALQIKLDDLSKGEA</sequence>
<protein>
    <recommendedName>
        <fullName evidence="8">Ancillary SecYEG translocon subunit</fullName>
    </recommendedName>
</protein>
<feature type="domain" description="Ancillary SecYEG translocon subunit/Cell division coordinator CpoB TPR" evidence="9">
    <location>
        <begin position="14"/>
        <end position="210"/>
    </location>
</feature>
<keyword evidence="4" id="KW-1133">Transmembrane helix</keyword>
<dbReference type="GO" id="GO:0005886">
    <property type="term" value="C:plasma membrane"/>
    <property type="evidence" value="ECO:0007669"/>
    <property type="project" value="UniProtKB-SubCell"/>
</dbReference>
<comment type="caution">
    <text evidence="10">The sequence shown here is derived from an EMBL/GenBank/DDBJ whole genome shotgun (WGS) entry which is preliminary data.</text>
</comment>
<keyword evidence="3" id="KW-0812">Transmembrane</keyword>